<evidence type="ECO:0000313" key="1">
    <source>
        <dbReference type="EMBL" id="CAF4790244.1"/>
    </source>
</evidence>
<comment type="caution">
    <text evidence="1">The sequence shown here is derived from an EMBL/GenBank/DDBJ whole genome shotgun (WGS) entry which is preliminary data.</text>
</comment>
<gene>
    <name evidence="1" type="ORF">UJA718_LOCUS40803</name>
</gene>
<protein>
    <submittedName>
        <fullName evidence="1">Uncharacterized protein</fullName>
    </submittedName>
</protein>
<proteinExistence type="predicted"/>
<dbReference type="AlphaFoldDB" id="A0A821NNU9"/>
<feature type="non-terminal residue" evidence="1">
    <location>
        <position position="1"/>
    </location>
</feature>
<keyword evidence="2" id="KW-1185">Reference proteome</keyword>
<dbReference type="EMBL" id="CAJOBP010046165">
    <property type="protein sequence ID" value="CAF4790244.1"/>
    <property type="molecule type" value="Genomic_DNA"/>
</dbReference>
<name>A0A821NNU9_9BILA</name>
<accession>A0A821NNU9</accession>
<dbReference type="Proteomes" id="UP000663873">
    <property type="component" value="Unassembled WGS sequence"/>
</dbReference>
<organism evidence="1 2">
    <name type="scientific">Rotaria socialis</name>
    <dbReference type="NCBI Taxonomy" id="392032"/>
    <lineage>
        <taxon>Eukaryota</taxon>
        <taxon>Metazoa</taxon>
        <taxon>Spiralia</taxon>
        <taxon>Gnathifera</taxon>
        <taxon>Rotifera</taxon>
        <taxon>Eurotatoria</taxon>
        <taxon>Bdelloidea</taxon>
        <taxon>Philodinida</taxon>
        <taxon>Philodinidae</taxon>
        <taxon>Rotaria</taxon>
    </lineage>
</organism>
<sequence length="56" mass="6277">NVNSVPVHDESFNVLNLEKLMSDDINVISDDLDVFKNFGMKNYDSIIAIDTVFIGT</sequence>
<evidence type="ECO:0000313" key="2">
    <source>
        <dbReference type="Proteomes" id="UP000663873"/>
    </source>
</evidence>
<reference evidence="1" key="1">
    <citation type="submission" date="2021-02" db="EMBL/GenBank/DDBJ databases">
        <authorList>
            <person name="Nowell W R."/>
        </authorList>
    </citation>
    <scope>NUCLEOTIDE SEQUENCE</scope>
</reference>